<keyword evidence="3" id="KW-0804">Transcription</keyword>
<organism evidence="5 6">
    <name type="scientific">Caulobacter mirabilis</name>
    <dbReference type="NCBI Taxonomy" id="69666"/>
    <lineage>
        <taxon>Bacteria</taxon>
        <taxon>Pseudomonadati</taxon>
        <taxon>Pseudomonadota</taxon>
        <taxon>Alphaproteobacteria</taxon>
        <taxon>Caulobacterales</taxon>
        <taxon>Caulobacteraceae</taxon>
        <taxon>Caulobacter</taxon>
    </lineage>
</organism>
<gene>
    <name evidence="5" type="ORF">CSW64_17575</name>
</gene>
<dbReference type="Pfam" id="PF12833">
    <property type="entry name" value="HTH_18"/>
    <property type="match status" value="1"/>
</dbReference>
<evidence type="ECO:0000256" key="3">
    <source>
        <dbReference type="ARBA" id="ARBA00023163"/>
    </source>
</evidence>
<accession>A0A2D2B1E4</accession>
<dbReference type="PROSITE" id="PS01124">
    <property type="entry name" value="HTH_ARAC_FAMILY_2"/>
    <property type="match status" value="1"/>
</dbReference>
<dbReference type="GO" id="GO:0003700">
    <property type="term" value="F:DNA-binding transcription factor activity"/>
    <property type="evidence" value="ECO:0007669"/>
    <property type="project" value="InterPro"/>
</dbReference>
<dbReference type="InterPro" id="IPR018060">
    <property type="entry name" value="HTH_AraC"/>
</dbReference>
<dbReference type="SMART" id="SM00342">
    <property type="entry name" value="HTH_ARAC"/>
    <property type="match status" value="1"/>
</dbReference>
<dbReference type="InterPro" id="IPR009057">
    <property type="entry name" value="Homeodomain-like_sf"/>
</dbReference>
<dbReference type="CDD" id="cd02208">
    <property type="entry name" value="cupin_RmlC-like"/>
    <property type="match status" value="1"/>
</dbReference>
<dbReference type="PANTHER" id="PTHR46796:SF2">
    <property type="entry name" value="TRANSCRIPTIONAL REGULATORY PROTEIN"/>
    <property type="match status" value="1"/>
</dbReference>
<reference evidence="5 6" key="1">
    <citation type="submission" date="2017-10" db="EMBL/GenBank/DDBJ databases">
        <title>Genome sequence of Caulobacter mirabilis FWC38.</title>
        <authorList>
            <person name="Fiebig A."/>
            <person name="Crosson S."/>
        </authorList>
    </citation>
    <scope>NUCLEOTIDE SEQUENCE [LARGE SCALE GENOMIC DNA]</scope>
    <source>
        <strain evidence="5 6">FWC 38</strain>
    </source>
</reference>
<sequence>MSHTVDTLPLRQGLARGWTPRHRHAGGYAAIVLRGGYLEAGDAGRRRVSAGEAILHDRFSAHANSIDGQDVQVLNLPLPGDLVSPAHFVKIGDIDALARAAETSLQDAVDLVLADLKPLPPPAADWPDLLAEALRSPSPVVLGDWARNHGLAPATVSRGFRQAFGVSPVRYQLEARGLAAWRALAGGQPLAALAADLGFADQAHMTRIVSALTGRSPGAWRRSNPFKIEAAAFA</sequence>
<dbReference type="OrthoDB" id="9809338at2"/>
<evidence type="ECO:0000313" key="5">
    <source>
        <dbReference type="EMBL" id="ATQ44069.1"/>
    </source>
</evidence>
<keyword evidence="6" id="KW-1185">Reference proteome</keyword>
<evidence type="ECO:0000256" key="2">
    <source>
        <dbReference type="ARBA" id="ARBA00023125"/>
    </source>
</evidence>
<evidence type="ECO:0000313" key="6">
    <source>
        <dbReference type="Proteomes" id="UP000228945"/>
    </source>
</evidence>
<dbReference type="InterPro" id="IPR050204">
    <property type="entry name" value="AraC_XylS_family_regulators"/>
</dbReference>
<evidence type="ECO:0000256" key="1">
    <source>
        <dbReference type="ARBA" id="ARBA00023015"/>
    </source>
</evidence>
<dbReference type="Gene3D" id="1.10.10.60">
    <property type="entry name" value="Homeodomain-like"/>
    <property type="match status" value="1"/>
</dbReference>
<dbReference type="Proteomes" id="UP000228945">
    <property type="component" value="Chromosome"/>
</dbReference>
<dbReference type="PANTHER" id="PTHR46796">
    <property type="entry name" value="HTH-TYPE TRANSCRIPTIONAL ACTIVATOR RHAS-RELATED"/>
    <property type="match status" value="1"/>
</dbReference>
<evidence type="ECO:0000259" key="4">
    <source>
        <dbReference type="PROSITE" id="PS01124"/>
    </source>
</evidence>
<protein>
    <submittedName>
        <fullName evidence="5">AraC family transcriptional regulator</fullName>
    </submittedName>
</protein>
<dbReference type="AlphaFoldDB" id="A0A2D2B1E4"/>
<dbReference type="SUPFAM" id="SSF46689">
    <property type="entry name" value="Homeodomain-like"/>
    <property type="match status" value="1"/>
</dbReference>
<keyword evidence="2" id="KW-0238">DNA-binding</keyword>
<dbReference type="GO" id="GO:0043565">
    <property type="term" value="F:sequence-specific DNA binding"/>
    <property type="evidence" value="ECO:0007669"/>
    <property type="project" value="InterPro"/>
</dbReference>
<name>A0A2D2B1E4_9CAUL</name>
<proteinExistence type="predicted"/>
<dbReference type="KEGG" id="cmb:CSW64_17575"/>
<keyword evidence="1" id="KW-0805">Transcription regulation</keyword>
<feature type="domain" description="HTH araC/xylS-type" evidence="4">
    <location>
        <begin position="124"/>
        <end position="223"/>
    </location>
</feature>
<dbReference type="RefSeq" id="WP_099623317.1">
    <property type="nucleotide sequence ID" value="NZ_CP024201.1"/>
</dbReference>
<dbReference type="EMBL" id="CP024201">
    <property type="protein sequence ID" value="ATQ44069.1"/>
    <property type="molecule type" value="Genomic_DNA"/>
</dbReference>